<dbReference type="PANTHER" id="PTHR14269">
    <property type="entry name" value="CDP-DIACYLGLYCEROL--GLYCEROL-3-PHOSPHATE 3-PHOSPHATIDYLTRANSFERASE-RELATED"/>
    <property type="match status" value="1"/>
</dbReference>
<proteinExistence type="inferred from homology"/>
<feature type="compositionally biased region" description="Polar residues" evidence="12">
    <location>
        <begin position="22"/>
        <end position="31"/>
    </location>
</feature>
<evidence type="ECO:0000256" key="1">
    <source>
        <dbReference type="ARBA" id="ARBA00004141"/>
    </source>
</evidence>
<dbReference type="Gene3D" id="1.20.120.1760">
    <property type="match status" value="1"/>
</dbReference>
<keyword evidence="10" id="KW-1208">Phospholipid metabolism</keyword>
<evidence type="ECO:0000256" key="7">
    <source>
        <dbReference type="ARBA" id="ARBA00023098"/>
    </source>
</evidence>
<evidence type="ECO:0000313" key="14">
    <source>
        <dbReference type="EMBL" id="TYQ03345.1"/>
    </source>
</evidence>
<keyword evidence="4 11" id="KW-0808">Transferase</keyword>
<evidence type="ECO:0000256" key="9">
    <source>
        <dbReference type="ARBA" id="ARBA00023209"/>
    </source>
</evidence>
<dbReference type="GO" id="GO:0046474">
    <property type="term" value="P:glycerophospholipid biosynthetic process"/>
    <property type="evidence" value="ECO:0007669"/>
    <property type="project" value="TreeGrafter"/>
</dbReference>
<dbReference type="AlphaFoldDB" id="A0A652YNE2"/>
<organism evidence="14">
    <name type="scientific">Nocardia globerula</name>
    <dbReference type="NCBI Taxonomy" id="1818"/>
    <lineage>
        <taxon>Bacteria</taxon>
        <taxon>Bacillati</taxon>
        <taxon>Actinomycetota</taxon>
        <taxon>Actinomycetes</taxon>
        <taxon>Mycobacteriales</taxon>
        <taxon>Nocardiaceae</taxon>
        <taxon>Nocardia</taxon>
    </lineage>
</organism>
<feature type="region of interest" description="Disordered" evidence="12">
    <location>
        <begin position="1"/>
        <end position="31"/>
    </location>
</feature>
<keyword evidence="5 13" id="KW-0812">Transmembrane</keyword>
<feature type="compositionally biased region" description="Low complexity" evidence="12">
    <location>
        <begin position="1"/>
        <end position="21"/>
    </location>
</feature>
<evidence type="ECO:0000256" key="11">
    <source>
        <dbReference type="RuleBase" id="RU003750"/>
    </source>
</evidence>
<evidence type="ECO:0000256" key="4">
    <source>
        <dbReference type="ARBA" id="ARBA00022679"/>
    </source>
</evidence>
<dbReference type="GO" id="GO:0016020">
    <property type="term" value="C:membrane"/>
    <property type="evidence" value="ECO:0007669"/>
    <property type="project" value="UniProtKB-SubCell"/>
</dbReference>
<feature type="transmembrane region" description="Helical" evidence="13">
    <location>
        <begin position="227"/>
        <end position="249"/>
    </location>
</feature>
<dbReference type="EMBL" id="VNIQ01000005">
    <property type="protein sequence ID" value="TYQ03345.1"/>
    <property type="molecule type" value="Genomic_DNA"/>
</dbReference>
<dbReference type="InterPro" id="IPR048254">
    <property type="entry name" value="CDP_ALCOHOL_P_TRANSF_CS"/>
</dbReference>
<feature type="transmembrane region" description="Helical" evidence="13">
    <location>
        <begin position="90"/>
        <end position="115"/>
    </location>
</feature>
<evidence type="ECO:0000256" key="12">
    <source>
        <dbReference type="SAM" id="MobiDB-lite"/>
    </source>
</evidence>
<evidence type="ECO:0000256" key="2">
    <source>
        <dbReference type="ARBA" id="ARBA00010441"/>
    </source>
</evidence>
<accession>A0A652YNE2</accession>
<comment type="similarity">
    <text evidence="2 11">Belongs to the CDP-alcohol phosphatidyltransferase class-I family.</text>
</comment>
<dbReference type="InterPro" id="IPR043130">
    <property type="entry name" value="CDP-OH_PTrfase_TM_dom"/>
</dbReference>
<evidence type="ECO:0000256" key="10">
    <source>
        <dbReference type="ARBA" id="ARBA00023264"/>
    </source>
</evidence>
<evidence type="ECO:0000256" key="5">
    <source>
        <dbReference type="ARBA" id="ARBA00022692"/>
    </source>
</evidence>
<dbReference type="InterPro" id="IPR000462">
    <property type="entry name" value="CDP-OH_P_trans"/>
</dbReference>
<comment type="caution">
    <text evidence="14">The sequence shown here is derived from an EMBL/GenBank/DDBJ whole genome shotgun (WGS) entry which is preliminary data.</text>
</comment>
<keyword evidence="8 13" id="KW-0472">Membrane</keyword>
<name>A0A652YNE2_NOCGL</name>
<reference evidence="14" key="1">
    <citation type="submission" date="2019-07" db="EMBL/GenBank/DDBJ databases">
        <title>Genomic Encyclopedia of Type Strains, Phase IV (KMG-IV): sequencing the most valuable type-strain genomes for metagenomic binning, comparative biology and taxonomic classification.</title>
        <authorList>
            <person name="Goeker M."/>
        </authorList>
    </citation>
    <scope>NUCLEOTIDE SEQUENCE</scope>
    <source>
        <strain evidence="14">DSM 44596</strain>
    </source>
</reference>
<evidence type="ECO:0000256" key="6">
    <source>
        <dbReference type="ARBA" id="ARBA00022989"/>
    </source>
</evidence>
<evidence type="ECO:0000256" key="8">
    <source>
        <dbReference type="ARBA" id="ARBA00023136"/>
    </source>
</evidence>
<keyword evidence="7" id="KW-0443">Lipid metabolism</keyword>
<dbReference type="PROSITE" id="PS00379">
    <property type="entry name" value="CDP_ALCOHOL_P_TRANSF"/>
    <property type="match status" value="1"/>
</dbReference>
<evidence type="ECO:0000256" key="13">
    <source>
        <dbReference type="SAM" id="Phobius"/>
    </source>
</evidence>
<protein>
    <submittedName>
        <fullName evidence="14">Cardiolipin synthase</fullName>
    </submittedName>
</protein>
<evidence type="ECO:0000256" key="3">
    <source>
        <dbReference type="ARBA" id="ARBA00022516"/>
    </source>
</evidence>
<dbReference type="GO" id="GO:0016780">
    <property type="term" value="F:phosphotransferase activity, for other substituted phosphate groups"/>
    <property type="evidence" value="ECO:0007669"/>
    <property type="project" value="InterPro"/>
</dbReference>
<gene>
    <name evidence="14" type="ORF">FNL38_105500</name>
</gene>
<dbReference type="InterPro" id="IPR050324">
    <property type="entry name" value="CDP-alcohol_PTase-I"/>
</dbReference>
<feature type="transmembrane region" description="Helical" evidence="13">
    <location>
        <begin position="162"/>
        <end position="184"/>
    </location>
</feature>
<comment type="subcellular location">
    <subcellularLocation>
        <location evidence="1">Membrane</location>
        <topology evidence="1">Multi-pass membrane protein</topology>
    </subcellularLocation>
</comment>
<sequence>MGGTPGSTTSNNPSSPGGNNTHTGASGSLSGHEQNVASAVESWHHGAATAGSSMRSAEQYEVCAVTSGEQELVVTDRVLTVPNILSMARLLLLPVFAYLLLVTHSDGWALALLMLTGFTDWLDGKLARILDQSSKLGAVLDPLVDRLYVVTTLVTFVARDFIPWWVAAILIGRDLILALTLPIYRRRGLPPPEVIYLGKAATFLLMFALPLILAGHGDWPIAGFTHAFGFAFLIWGTVLYVWTAVIYVLKAARIARTYEVVPR</sequence>
<dbReference type="Pfam" id="PF01066">
    <property type="entry name" value="CDP-OH_P_transf"/>
    <property type="match status" value="1"/>
</dbReference>
<keyword evidence="6 13" id="KW-1133">Transmembrane helix</keyword>
<dbReference type="PANTHER" id="PTHR14269:SF62">
    <property type="entry name" value="CDP-DIACYLGLYCEROL--GLYCEROL-3-PHOSPHATE 3-PHOSPHATIDYLTRANSFERASE 1, CHLOROPLASTIC"/>
    <property type="match status" value="1"/>
</dbReference>
<keyword evidence="9" id="KW-0594">Phospholipid biosynthesis</keyword>
<feature type="transmembrane region" description="Helical" evidence="13">
    <location>
        <begin position="196"/>
        <end position="215"/>
    </location>
</feature>
<keyword evidence="3" id="KW-0444">Lipid biosynthesis</keyword>